<gene>
    <name evidence="2" type="ORF">GCM10023147_49420</name>
</gene>
<name>A0ABP8KGS6_9ACTN</name>
<accession>A0ABP8KGS6</accession>
<evidence type="ECO:0000256" key="1">
    <source>
        <dbReference type="ARBA" id="ARBA00023186"/>
    </source>
</evidence>
<dbReference type="RefSeq" id="WP_345001310.1">
    <property type="nucleotide sequence ID" value="NZ_BAABFR010000148.1"/>
</dbReference>
<evidence type="ECO:0000313" key="2">
    <source>
        <dbReference type="EMBL" id="GAA4406016.1"/>
    </source>
</evidence>
<comment type="caution">
    <text evidence="2">The sequence shown here is derived from an EMBL/GenBank/DDBJ whole genome shotgun (WGS) entry which is preliminary data.</text>
</comment>
<organism evidence="2 3">
    <name type="scientific">Tsukamurella soli</name>
    <dbReference type="NCBI Taxonomy" id="644556"/>
    <lineage>
        <taxon>Bacteria</taxon>
        <taxon>Bacillati</taxon>
        <taxon>Actinomycetota</taxon>
        <taxon>Actinomycetes</taxon>
        <taxon>Mycobacteriales</taxon>
        <taxon>Tsukamurellaceae</taxon>
        <taxon>Tsukamurella</taxon>
    </lineage>
</organism>
<reference evidence="3" key="1">
    <citation type="journal article" date="2019" name="Int. J. Syst. Evol. Microbiol.">
        <title>The Global Catalogue of Microorganisms (GCM) 10K type strain sequencing project: providing services to taxonomists for standard genome sequencing and annotation.</title>
        <authorList>
            <consortium name="The Broad Institute Genomics Platform"/>
            <consortium name="The Broad Institute Genome Sequencing Center for Infectious Disease"/>
            <person name="Wu L."/>
            <person name="Ma J."/>
        </authorList>
    </citation>
    <scope>NUCLEOTIDE SEQUENCE [LARGE SCALE GENOMIC DNA]</scope>
    <source>
        <strain evidence="3">JCM 17688</strain>
    </source>
</reference>
<dbReference type="Proteomes" id="UP001500635">
    <property type="component" value="Unassembled WGS sequence"/>
</dbReference>
<dbReference type="Pfam" id="PF01774">
    <property type="entry name" value="UreD"/>
    <property type="match status" value="1"/>
</dbReference>
<sequence length="226" mass="23128">MITRLRIEAYPDRLPLLVADGALAARITGPSRIHLVSTAATPVGADETVIEVVVHPGTRLELTSVAATVVYPGRDGRPSRTTWRLSVADGGGLDLAPQPTVVAAAARHIGRTEVSLAAGAVVRISERVQIGRLGETGGAWSGTLWADVAGLPHLRHTVELGAGAVVAETALLSVFEFPCTGSPVVSVPPAHGVAVLPLEGGGTLTTALAGRVADLDGYLALARPSL</sequence>
<proteinExistence type="predicted"/>
<evidence type="ECO:0000313" key="3">
    <source>
        <dbReference type="Proteomes" id="UP001500635"/>
    </source>
</evidence>
<protein>
    <submittedName>
        <fullName evidence="2">Urease accessory protein UreD</fullName>
    </submittedName>
</protein>
<dbReference type="InterPro" id="IPR002669">
    <property type="entry name" value="UreD"/>
</dbReference>
<keyword evidence="3" id="KW-1185">Reference proteome</keyword>
<keyword evidence="1" id="KW-0143">Chaperone</keyword>
<dbReference type="EMBL" id="BAABFR010000148">
    <property type="protein sequence ID" value="GAA4406016.1"/>
    <property type="molecule type" value="Genomic_DNA"/>
</dbReference>